<dbReference type="PANTHER" id="PTHR34220">
    <property type="entry name" value="SENSOR HISTIDINE KINASE YPDA"/>
    <property type="match status" value="1"/>
</dbReference>
<keyword evidence="1" id="KW-0812">Transmembrane</keyword>
<protein>
    <recommendedName>
        <fullName evidence="2">Signal transduction histidine kinase internal region domain-containing protein</fullName>
    </recommendedName>
</protein>
<accession>A0A2S7ES81</accession>
<dbReference type="SUPFAM" id="SSF55874">
    <property type="entry name" value="ATPase domain of HSP90 chaperone/DNA topoisomerase II/histidine kinase"/>
    <property type="match status" value="1"/>
</dbReference>
<dbReference type="AlphaFoldDB" id="A0A2S7ES81"/>
<keyword evidence="4" id="KW-1185">Reference proteome</keyword>
<dbReference type="InterPro" id="IPR050640">
    <property type="entry name" value="Bact_2-comp_sensor_kinase"/>
</dbReference>
<organism evidence="3 4">
    <name type="scientific">Xanthomonas hyacinthi</name>
    <dbReference type="NCBI Taxonomy" id="56455"/>
    <lineage>
        <taxon>Bacteria</taxon>
        <taxon>Pseudomonadati</taxon>
        <taxon>Pseudomonadota</taxon>
        <taxon>Gammaproteobacteria</taxon>
        <taxon>Lysobacterales</taxon>
        <taxon>Lysobacteraceae</taxon>
        <taxon>Xanthomonas</taxon>
    </lineage>
</organism>
<gene>
    <name evidence="3" type="ORF">XhyaCFBP1156_17100</name>
</gene>
<feature type="domain" description="Signal transduction histidine kinase internal region" evidence="2">
    <location>
        <begin position="158"/>
        <end position="235"/>
    </location>
</feature>
<reference evidence="4" key="1">
    <citation type="submission" date="2016-08" db="EMBL/GenBank/DDBJ databases">
        <authorList>
            <person name="Merda D."/>
            <person name="Briand M."/>
            <person name="Taghouti G."/>
            <person name="Carrere S."/>
            <person name="Gouzy J."/>
            <person name="Portier P."/>
            <person name="Jacques M.-A."/>
            <person name="Fischer-Le Saux M."/>
        </authorList>
    </citation>
    <scope>NUCLEOTIDE SEQUENCE [LARGE SCALE GENOMIC DNA]</scope>
    <source>
        <strain evidence="4">CFBP1156</strain>
    </source>
</reference>
<evidence type="ECO:0000313" key="3">
    <source>
        <dbReference type="EMBL" id="PPU95979.1"/>
    </source>
</evidence>
<sequence length="350" mass="37838">MLDQSHPARPSPATPLDLLWQAPVISSVVLTGEMLAAVLALAPGVAGSRWIHFGLTSLLIQWISLLTLATLYLLRSKLGRLRPNAIANLALLILLAVTAAVCTLAWAVLRHLLPRHADSGLALWLQFSGIALTVGLLGLTALQSHWKAQQLAVRTKQAELDALQARIHPHFLFNTLNTGVALVHQQPEAAERLLLDLADLFRAALGGPSEVSLEHELSLTRRYLEIETLRFGARLQVTWLLPAPLPLIQVPTLGIQTLAENAIRHGVEPSATGGVVTITVRRVDGMLQVRVANDLPTTPSKDSTGHRIGLKAVRSRLQHLTGGAGRVDTMIEDGRYIATITLPVPQGVRP</sequence>
<keyword evidence="1" id="KW-0472">Membrane</keyword>
<feature type="transmembrane region" description="Helical" evidence="1">
    <location>
        <begin position="86"/>
        <end position="109"/>
    </location>
</feature>
<dbReference type="EMBL" id="MDEG01000020">
    <property type="protein sequence ID" value="PPU95979.1"/>
    <property type="molecule type" value="Genomic_DNA"/>
</dbReference>
<feature type="transmembrane region" description="Helical" evidence="1">
    <location>
        <begin position="53"/>
        <end position="74"/>
    </location>
</feature>
<dbReference type="Pfam" id="PF06580">
    <property type="entry name" value="His_kinase"/>
    <property type="match status" value="1"/>
</dbReference>
<dbReference type="PANTHER" id="PTHR34220:SF7">
    <property type="entry name" value="SENSOR HISTIDINE KINASE YPDA"/>
    <property type="match status" value="1"/>
</dbReference>
<feature type="transmembrane region" description="Helical" evidence="1">
    <location>
        <begin position="20"/>
        <end position="41"/>
    </location>
</feature>
<evidence type="ECO:0000256" key="1">
    <source>
        <dbReference type="SAM" id="Phobius"/>
    </source>
</evidence>
<dbReference type="InterPro" id="IPR036890">
    <property type="entry name" value="HATPase_C_sf"/>
</dbReference>
<dbReference type="Gene3D" id="3.30.565.10">
    <property type="entry name" value="Histidine kinase-like ATPase, C-terminal domain"/>
    <property type="match status" value="1"/>
</dbReference>
<dbReference type="Proteomes" id="UP000238261">
    <property type="component" value="Unassembled WGS sequence"/>
</dbReference>
<name>A0A2S7ES81_9XANT</name>
<dbReference type="OrthoDB" id="2514702at2"/>
<dbReference type="RefSeq" id="WP_104558835.1">
    <property type="nucleotide sequence ID" value="NZ_CP043476.1"/>
</dbReference>
<feature type="transmembrane region" description="Helical" evidence="1">
    <location>
        <begin position="121"/>
        <end position="142"/>
    </location>
</feature>
<evidence type="ECO:0000259" key="2">
    <source>
        <dbReference type="Pfam" id="PF06580"/>
    </source>
</evidence>
<comment type="caution">
    <text evidence="3">The sequence shown here is derived from an EMBL/GenBank/DDBJ whole genome shotgun (WGS) entry which is preliminary data.</text>
</comment>
<dbReference type="GO" id="GO:0016020">
    <property type="term" value="C:membrane"/>
    <property type="evidence" value="ECO:0007669"/>
    <property type="project" value="InterPro"/>
</dbReference>
<dbReference type="InterPro" id="IPR010559">
    <property type="entry name" value="Sig_transdc_His_kin_internal"/>
</dbReference>
<keyword evidence="1" id="KW-1133">Transmembrane helix</keyword>
<proteinExistence type="predicted"/>
<dbReference type="GO" id="GO:0000155">
    <property type="term" value="F:phosphorelay sensor kinase activity"/>
    <property type="evidence" value="ECO:0007669"/>
    <property type="project" value="InterPro"/>
</dbReference>
<evidence type="ECO:0000313" key="4">
    <source>
        <dbReference type="Proteomes" id="UP000238261"/>
    </source>
</evidence>